<evidence type="ECO:0000313" key="1">
    <source>
        <dbReference type="EMBL" id="CAI0444024.1"/>
    </source>
</evidence>
<dbReference type="EMBL" id="CAMGYJ010000007">
    <property type="protein sequence ID" value="CAI0444024.1"/>
    <property type="molecule type" value="Genomic_DNA"/>
</dbReference>
<gene>
    <name evidence="1" type="ORF">LITE_LOCUS27921</name>
</gene>
<keyword evidence="2" id="KW-1185">Reference proteome</keyword>
<evidence type="ECO:0000313" key="2">
    <source>
        <dbReference type="Proteomes" id="UP001154282"/>
    </source>
</evidence>
<comment type="caution">
    <text evidence="1">The sequence shown here is derived from an EMBL/GenBank/DDBJ whole genome shotgun (WGS) entry which is preliminary data.</text>
</comment>
<organism evidence="1 2">
    <name type="scientific">Linum tenue</name>
    <dbReference type="NCBI Taxonomy" id="586396"/>
    <lineage>
        <taxon>Eukaryota</taxon>
        <taxon>Viridiplantae</taxon>
        <taxon>Streptophyta</taxon>
        <taxon>Embryophyta</taxon>
        <taxon>Tracheophyta</taxon>
        <taxon>Spermatophyta</taxon>
        <taxon>Magnoliopsida</taxon>
        <taxon>eudicotyledons</taxon>
        <taxon>Gunneridae</taxon>
        <taxon>Pentapetalae</taxon>
        <taxon>rosids</taxon>
        <taxon>fabids</taxon>
        <taxon>Malpighiales</taxon>
        <taxon>Linaceae</taxon>
        <taxon>Linum</taxon>
    </lineage>
</organism>
<accession>A0AAV0MB99</accession>
<proteinExistence type="predicted"/>
<name>A0AAV0MB99_9ROSI</name>
<reference evidence="1" key="1">
    <citation type="submission" date="2022-08" db="EMBL/GenBank/DDBJ databases">
        <authorList>
            <person name="Gutierrez-Valencia J."/>
        </authorList>
    </citation>
    <scope>NUCLEOTIDE SEQUENCE</scope>
</reference>
<sequence>MLPCHLTPPQTNYISSYKYNKQFHVPWYIETNSTQEPCILAKKKISNFSTLALVFLPRYRSLNFLLSIDS</sequence>
<dbReference type="Proteomes" id="UP001154282">
    <property type="component" value="Unassembled WGS sequence"/>
</dbReference>
<protein>
    <submittedName>
        <fullName evidence="1">Uncharacterized protein</fullName>
    </submittedName>
</protein>
<dbReference type="AlphaFoldDB" id="A0AAV0MB99"/>